<dbReference type="Pfam" id="PF01553">
    <property type="entry name" value="Acyltransferase"/>
    <property type="match status" value="1"/>
</dbReference>
<dbReference type="GO" id="GO:0003841">
    <property type="term" value="F:1-acylglycerol-3-phosphate O-acyltransferase activity"/>
    <property type="evidence" value="ECO:0007669"/>
    <property type="project" value="TreeGrafter"/>
</dbReference>
<keyword evidence="6" id="KW-1185">Reference proteome</keyword>
<dbReference type="KEGG" id="scc:Spico_0433"/>
<dbReference type="STRING" id="760011.Spico_0433"/>
<dbReference type="PANTHER" id="PTHR10434:SF11">
    <property type="entry name" value="1-ACYL-SN-GLYCEROL-3-PHOSPHATE ACYLTRANSFERASE"/>
    <property type="match status" value="1"/>
</dbReference>
<organism evidence="5 6">
    <name type="scientific">Parasphaerochaeta coccoides (strain ATCC BAA-1237 / DSM 17374 / SPN1)</name>
    <name type="common">Sphaerochaeta coccoides</name>
    <dbReference type="NCBI Taxonomy" id="760011"/>
    <lineage>
        <taxon>Bacteria</taxon>
        <taxon>Pseudomonadati</taxon>
        <taxon>Spirochaetota</taxon>
        <taxon>Spirochaetia</taxon>
        <taxon>Spirochaetales</taxon>
        <taxon>Sphaerochaetaceae</taxon>
        <taxon>Parasphaerochaeta</taxon>
    </lineage>
</organism>
<feature type="domain" description="Phospholipid/glycerol acyltransferase" evidence="4">
    <location>
        <begin position="122"/>
        <end position="236"/>
    </location>
</feature>
<sequence>MELDISESLVDVVAEEEKEDIQEIELNEARYIDVMNGARGPRWWRLFRQAVREDEAGMLPKVFLHCLSLVTKMPKVLVRRKGEKRRLYTFNVIQSWCRKICHKTNLHLEIVGASNVPYGRACLYVCNHMSAMDIPALFAVSPIPFAFVANSLFSQLPFFSFWTDHSGSVYVKQGDGAEEMKAMRDMIASLKGGASLALFPEGYIFQHEGLAEFKRGGISSAVIAQVPIVPVCIWGTQDAFPPGHLYIKPDTKIRIEFGDPIETAGMKKQERKDIEEKVRIVLFGMKTRVAKESHGERVGWGESAQ</sequence>
<dbReference type="InterPro" id="IPR002123">
    <property type="entry name" value="Plipid/glycerol_acylTrfase"/>
</dbReference>
<evidence type="ECO:0000256" key="3">
    <source>
        <dbReference type="ARBA" id="ARBA00023315"/>
    </source>
</evidence>
<dbReference type="RefSeq" id="WP_013739057.1">
    <property type="nucleotide sequence ID" value="NC_015436.1"/>
</dbReference>
<dbReference type="SMART" id="SM00563">
    <property type="entry name" value="PlsC"/>
    <property type="match status" value="1"/>
</dbReference>
<dbReference type="PANTHER" id="PTHR10434">
    <property type="entry name" value="1-ACYL-SN-GLYCEROL-3-PHOSPHATE ACYLTRANSFERASE"/>
    <property type="match status" value="1"/>
</dbReference>
<dbReference type="HOGENOM" id="CLU_911848_0_0_12"/>
<name>F4GIF3_PARC1</name>
<keyword evidence="3 5" id="KW-0012">Acyltransferase</keyword>
<evidence type="ECO:0000313" key="6">
    <source>
        <dbReference type="Proteomes" id="UP000007939"/>
    </source>
</evidence>
<dbReference type="GO" id="GO:0006654">
    <property type="term" value="P:phosphatidic acid biosynthetic process"/>
    <property type="evidence" value="ECO:0007669"/>
    <property type="project" value="TreeGrafter"/>
</dbReference>
<reference evidence="6" key="1">
    <citation type="submission" date="2011-04" db="EMBL/GenBank/DDBJ databases">
        <title>The complete genome of Spirochaeta coccoides DSM 17374.</title>
        <authorList>
            <person name="Lucas S."/>
            <person name="Copeland A."/>
            <person name="Lapidus A."/>
            <person name="Bruce D."/>
            <person name="Goodwin L."/>
            <person name="Pitluck S."/>
            <person name="Peters L."/>
            <person name="Kyrpides N."/>
            <person name="Mavromatis K."/>
            <person name="Pagani I."/>
            <person name="Ivanova N."/>
            <person name="Ovchinnikova G."/>
            <person name="Lu M."/>
            <person name="Detter J.C."/>
            <person name="Tapia R."/>
            <person name="Han C."/>
            <person name="Land M."/>
            <person name="Hauser L."/>
            <person name="Markowitz V."/>
            <person name="Cheng J.-F."/>
            <person name="Hugenholtz P."/>
            <person name="Woyke T."/>
            <person name="Wu D."/>
            <person name="Spring S."/>
            <person name="Schroeder M."/>
            <person name="Brambilla E."/>
            <person name="Klenk H.-P."/>
            <person name="Eisen J.A."/>
        </authorList>
    </citation>
    <scope>NUCLEOTIDE SEQUENCE [LARGE SCALE GENOMIC DNA]</scope>
    <source>
        <strain evidence="6">ATCC BAA-1237 / DSM 17374 / SPN1</strain>
    </source>
</reference>
<keyword evidence="2" id="KW-0808">Transferase</keyword>
<gene>
    <name evidence="5" type="ordered locus">Spico_0433</name>
</gene>
<evidence type="ECO:0000313" key="5">
    <source>
        <dbReference type="EMBL" id="AEC01661.1"/>
    </source>
</evidence>
<accession>F4GIF3</accession>
<reference evidence="5 6" key="2">
    <citation type="journal article" date="2012" name="Stand. Genomic Sci.">
        <title>Complete genome sequence of the termite hindgut bacterium Spirochaeta coccoides type strain (SPN1(T)), reclassification in the genus Sphaerochaeta as Sphaerochaeta coccoides comb. nov. and emendations of the family Spirochaetaceae and the genus Sphaerochaeta.</title>
        <authorList>
            <person name="Abt B."/>
            <person name="Han C."/>
            <person name="Scheuner C."/>
            <person name="Lu M."/>
            <person name="Lapidus A."/>
            <person name="Nolan M."/>
            <person name="Lucas S."/>
            <person name="Hammon N."/>
            <person name="Deshpande S."/>
            <person name="Cheng J.F."/>
            <person name="Tapia R."/>
            <person name="Goodwin L.A."/>
            <person name="Pitluck S."/>
            <person name="Liolios K."/>
            <person name="Pagani I."/>
            <person name="Ivanova N."/>
            <person name="Mavromatis K."/>
            <person name="Mikhailova N."/>
            <person name="Huntemann M."/>
            <person name="Pati A."/>
            <person name="Chen A."/>
            <person name="Palaniappan K."/>
            <person name="Land M."/>
            <person name="Hauser L."/>
            <person name="Brambilla E.M."/>
            <person name="Rohde M."/>
            <person name="Spring S."/>
            <person name="Gronow S."/>
            <person name="Goker M."/>
            <person name="Woyke T."/>
            <person name="Bristow J."/>
            <person name="Eisen J.A."/>
            <person name="Markowitz V."/>
            <person name="Hugenholtz P."/>
            <person name="Kyrpides N.C."/>
            <person name="Klenk H.P."/>
            <person name="Detter J.C."/>
        </authorList>
    </citation>
    <scope>NUCLEOTIDE SEQUENCE [LARGE SCALE GENOMIC DNA]</scope>
    <source>
        <strain evidence="6">ATCC BAA-1237 / DSM 17374 / SPN1</strain>
    </source>
</reference>
<dbReference type="CDD" id="cd07989">
    <property type="entry name" value="LPLAT_AGPAT-like"/>
    <property type="match status" value="1"/>
</dbReference>
<dbReference type="EMBL" id="CP002659">
    <property type="protein sequence ID" value="AEC01661.1"/>
    <property type="molecule type" value="Genomic_DNA"/>
</dbReference>
<proteinExistence type="predicted"/>
<dbReference type="Proteomes" id="UP000007939">
    <property type="component" value="Chromosome"/>
</dbReference>
<comment type="pathway">
    <text evidence="1">Lipid metabolism.</text>
</comment>
<evidence type="ECO:0000259" key="4">
    <source>
        <dbReference type="SMART" id="SM00563"/>
    </source>
</evidence>
<evidence type="ECO:0000256" key="2">
    <source>
        <dbReference type="ARBA" id="ARBA00022679"/>
    </source>
</evidence>
<evidence type="ECO:0000256" key="1">
    <source>
        <dbReference type="ARBA" id="ARBA00005189"/>
    </source>
</evidence>
<dbReference type="AlphaFoldDB" id="F4GIF3"/>
<protein>
    <submittedName>
        <fullName evidence="5">Phospholipid/glycerol acyltransferase</fullName>
    </submittedName>
</protein>
<dbReference type="OrthoDB" id="9803035at2"/>
<dbReference type="eggNOG" id="COG0204">
    <property type="taxonomic scope" value="Bacteria"/>
</dbReference>
<dbReference type="SUPFAM" id="SSF69593">
    <property type="entry name" value="Glycerol-3-phosphate (1)-acyltransferase"/>
    <property type="match status" value="1"/>
</dbReference>